<keyword evidence="3 5" id="KW-0863">Zinc-finger</keyword>
<dbReference type="InterPro" id="IPR050457">
    <property type="entry name" value="ZnFinger_BTB_dom_contain"/>
</dbReference>
<dbReference type="PROSITE" id="PS50097">
    <property type="entry name" value="BTB"/>
    <property type="match status" value="1"/>
</dbReference>
<feature type="region of interest" description="Disordered" evidence="6">
    <location>
        <begin position="507"/>
        <end position="573"/>
    </location>
</feature>
<dbReference type="FunFam" id="3.30.160.60:FF:000115">
    <property type="entry name" value="Zinc finger and BTB domain containing 7C"/>
    <property type="match status" value="1"/>
</dbReference>
<dbReference type="GO" id="GO:0000978">
    <property type="term" value="F:RNA polymerase II cis-regulatory region sequence-specific DNA binding"/>
    <property type="evidence" value="ECO:0007669"/>
    <property type="project" value="TreeGrafter"/>
</dbReference>
<dbReference type="SUPFAM" id="SSF54695">
    <property type="entry name" value="POZ domain"/>
    <property type="match status" value="1"/>
</dbReference>
<dbReference type="Proteomes" id="UP000287033">
    <property type="component" value="Unassembled WGS sequence"/>
</dbReference>
<evidence type="ECO:0000259" key="8">
    <source>
        <dbReference type="PROSITE" id="PS50157"/>
    </source>
</evidence>
<protein>
    <recommendedName>
        <fullName evidence="11">Zinc finger and BTB domain-containing protein 7A</fullName>
    </recommendedName>
</protein>
<dbReference type="SMART" id="SM00355">
    <property type="entry name" value="ZnF_C2H2"/>
    <property type="match status" value="4"/>
</dbReference>
<dbReference type="EMBL" id="BEZZ01002914">
    <property type="protein sequence ID" value="GCC18304.1"/>
    <property type="molecule type" value="Genomic_DNA"/>
</dbReference>
<name>A0A401RJK6_CHIPU</name>
<dbReference type="Gene3D" id="3.30.710.10">
    <property type="entry name" value="Potassium Channel Kv1.1, Chain A"/>
    <property type="match status" value="1"/>
</dbReference>
<dbReference type="InterPro" id="IPR000210">
    <property type="entry name" value="BTB/POZ_dom"/>
</dbReference>
<feature type="domain" description="BTB" evidence="7">
    <location>
        <begin position="34"/>
        <end position="101"/>
    </location>
</feature>
<feature type="domain" description="C2H2-type" evidence="8">
    <location>
        <begin position="399"/>
        <end position="432"/>
    </location>
</feature>
<evidence type="ECO:0000313" key="9">
    <source>
        <dbReference type="EMBL" id="GCC18304.1"/>
    </source>
</evidence>
<evidence type="ECO:0008006" key="11">
    <source>
        <dbReference type="Google" id="ProtNLM"/>
    </source>
</evidence>
<feature type="domain" description="C2H2-type" evidence="8">
    <location>
        <begin position="315"/>
        <end position="342"/>
    </location>
</feature>
<feature type="compositionally biased region" description="Basic and acidic residues" evidence="6">
    <location>
        <begin position="509"/>
        <end position="533"/>
    </location>
</feature>
<dbReference type="PROSITE" id="PS00028">
    <property type="entry name" value="ZINC_FINGER_C2H2_1"/>
    <property type="match status" value="3"/>
</dbReference>
<feature type="domain" description="C2H2-type" evidence="8">
    <location>
        <begin position="343"/>
        <end position="370"/>
    </location>
</feature>
<dbReference type="InterPro" id="IPR036236">
    <property type="entry name" value="Znf_C2H2_sf"/>
</dbReference>
<dbReference type="Pfam" id="PF00096">
    <property type="entry name" value="zf-C2H2"/>
    <property type="match status" value="2"/>
</dbReference>
<dbReference type="Pfam" id="PF00651">
    <property type="entry name" value="BTB"/>
    <property type="match status" value="1"/>
</dbReference>
<proteinExistence type="predicted"/>
<dbReference type="InterPro" id="IPR013087">
    <property type="entry name" value="Znf_C2H2_type"/>
</dbReference>
<dbReference type="FunFam" id="3.30.160.60:FF:000446">
    <property type="entry name" value="Zinc finger protein"/>
    <property type="match status" value="1"/>
</dbReference>
<dbReference type="FunFam" id="3.30.160.60:FF:000710">
    <property type="entry name" value="Zinc finger protein 768"/>
    <property type="match status" value="1"/>
</dbReference>
<evidence type="ECO:0000256" key="4">
    <source>
        <dbReference type="ARBA" id="ARBA00022833"/>
    </source>
</evidence>
<dbReference type="GO" id="GO:0000981">
    <property type="term" value="F:DNA-binding transcription factor activity, RNA polymerase II-specific"/>
    <property type="evidence" value="ECO:0007669"/>
    <property type="project" value="TreeGrafter"/>
</dbReference>
<dbReference type="SUPFAM" id="SSF57667">
    <property type="entry name" value="beta-beta-alpha zinc fingers"/>
    <property type="match status" value="2"/>
</dbReference>
<keyword evidence="1" id="KW-0479">Metal-binding</keyword>
<dbReference type="CDD" id="cd18327">
    <property type="entry name" value="BTB_POZ_ZBTB7B_ZBTB15"/>
    <property type="match status" value="1"/>
</dbReference>
<evidence type="ECO:0000256" key="5">
    <source>
        <dbReference type="PROSITE-ProRule" id="PRU00042"/>
    </source>
</evidence>
<dbReference type="PANTHER" id="PTHR46105">
    <property type="entry name" value="AGAP004733-PA"/>
    <property type="match status" value="1"/>
</dbReference>
<dbReference type="GO" id="GO:0010628">
    <property type="term" value="P:positive regulation of gene expression"/>
    <property type="evidence" value="ECO:0007669"/>
    <property type="project" value="TreeGrafter"/>
</dbReference>
<feature type="region of interest" description="Disordered" evidence="6">
    <location>
        <begin position="175"/>
        <end position="273"/>
    </location>
</feature>
<feature type="region of interest" description="Disordered" evidence="6">
    <location>
        <begin position="129"/>
        <end position="151"/>
    </location>
</feature>
<evidence type="ECO:0000259" key="7">
    <source>
        <dbReference type="PROSITE" id="PS50097"/>
    </source>
</evidence>
<dbReference type="GO" id="GO:0008270">
    <property type="term" value="F:zinc ion binding"/>
    <property type="evidence" value="ECO:0007669"/>
    <property type="project" value="UniProtKB-KW"/>
</dbReference>
<dbReference type="AlphaFoldDB" id="A0A401RJK6"/>
<dbReference type="InterPro" id="IPR011333">
    <property type="entry name" value="SKP1/BTB/POZ_sf"/>
</dbReference>
<evidence type="ECO:0000256" key="3">
    <source>
        <dbReference type="ARBA" id="ARBA00022771"/>
    </source>
</evidence>
<reference evidence="9 10" key="1">
    <citation type="journal article" date="2018" name="Nat. Ecol. Evol.">
        <title>Shark genomes provide insights into elasmobranch evolution and the origin of vertebrates.</title>
        <authorList>
            <person name="Hara Y"/>
            <person name="Yamaguchi K"/>
            <person name="Onimaru K"/>
            <person name="Kadota M"/>
            <person name="Koyanagi M"/>
            <person name="Keeley SD"/>
            <person name="Tatsumi K"/>
            <person name="Tanaka K"/>
            <person name="Motone F"/>
            <person name="Kageyama Y"/>
            <person name="Nozu R"/>
            <person name="Adachi N"/>
            <person name="Nishimura O"/>
            <person name="Nakagawa R"/>
            <person name="Tanegashima C"/>
            <person name="Kiyatake I"/>
            <person name="Matsumoto R"/>
            <person name="Murakumo K"/>
            <person name="Nishida K"/>
            <person name="Terakita A"/>
            <person name="Kuratani S"/>
            <person name="Sato K"/>
            <person name="Hyodo S Kuraku.S."/>
        </authorList>
    </citation>
    <scope>NUCLEOTIDE SEQUENCE [LARGE SCALE GENOMIC DNA]</scope>
</reference>
<keyword evidence="10" id="KW-1185">Reference proteome</keyword>
<keyword evidence="2" id="KW-0677">Repeat</keyword>
<dbReference type="STRING" id="137246.A0A401RJK6"/>
<gene>
    <name evidence="9" type="ORF">chiPu_0020765</name>
</gene>
<organism evidence="9 10">
    <name type="scientific">Chiloscyllium punctatum</name>
    <name type="common">Brownbanded bambooshark</name>
    <name type="synonym">Hemiscyllium punctatum</name>
    <dbReference type="NCBI Taxonomy" id="137246"/>
    <lineage>
        <taxon>Eukaryota</taxon>
        <taxon>Metazoa</taxon>
        <taxon>Chordata</taxon>
        <taxon>Craniata</taxon>
        <taxon>Vertebrata</taxon>
        <taxon>Chondrichthyes</taxon>
        <taxon>Elasmobranchii</taxon>
        <taxon>Galeomorphii</taxon>
        <taxon>Galeoidea</taxon>
        <taxon>Orectolobiformes</taxon>
        <taxon>Hemiscylliidae</taxon>
        <taxon>Chiloscyllium</taxon>
    </lineage>
</organism>
<evidence type="ECO:0000256" key="2">
    <source>
        <dbReference type="ARBA" id="ARBA00022737"/>
    </source>
</evidence>
<dbReference type="SMART" id="SM00225">
    <property type="entry name" value="BTB"/>
    <property type="match status" value="1"/>
</dbReference>
<keyword evidence="4" id="KW-0862">Zinc</keyword>
<dbReference type="PANTHER" id="PTHR46105:SF4">
    <property type="entry name" value="ZINC FINGER AND BTB DOMAIN-CONTAINING PROTEIN 7B"/>
    <property type="match status" value="1"/>
</dbReference>
<feature type="compositionally biased region" description="Basic residues" evidence="6">
    <location>
        <begin position="178"/>
        <end position="198"/>
    </location>
</feature>
<feature type="compositionally biased region" description="Basic and acidic residues" evidence="6">
    <location>
        <begin position="543"/>
        <end position="557"/>
    </location>
</feature>
<dbReference type="Gene3D" id="3.30.160.60">
    <property type="entry name" value="Classic Zinc Finger"/>
    <property type="match status" value="4"/>
</dbReference>
<dbReference type="PROSITE" id="PS50157">
    <property type="entry name" value="ZINC_FINGER_C2H2_2"/>
    <property type="match status" value="4"/>
</dbReference>
<feature type="domain" description="C2H2-type" evidence="8">
    <location>
        <begin position="371"/>
        <end position="398"/>
    </location>
</feature>
<evidence type="ECO:0000256" key="6">
    <source>
        <dbReference type="SAM" id="MobiDB-lite"/>
    </source>
</evidence>
<evidence type="ECO:0000313" key="10">
    <source>
        <dbReference type="Proteomes" id="UP000287033"/>
    </source>
</evidence>
<sequence>MGAAEDELIGIPFPEHSNELLHSLNEQRRKGLLCDLTIVAQGLEYQTHRAVLAACSQYFRKLFTARPFRGQRDVCELDFVRPRVLGALLEFAYTATLTVSSSDMREVLQAARLLEIQCVTDACADILQSSGASEPPQPTPDPPAIYAGASLYPEGPAQEDAAAVSAAADLQTLEVPKVRRRKRPKKPPRLSLNHRGRSLYRIVQPLQTSMDTDAELDRRQPEACLGEQESSPGAGGHQENEGDGSFLAEEGGGPSCHQLAPSSSPLLPLAGDEESAELPASTYLSLVSNGLLSDGALSALDRAPGTRRRKSQMPQECPICHKVIHGAGKLPRHIRTHTGEKPFACQVCGVRFTRNDKLKIHMRKHTGERPYSCTCCDARFLHSYDLKNHARLHTGDRPFECSQCRKAFVRIDHLQRHLKGQNCLEIRTRKRRGDSQGPQEHLVNWEHSGMDGTFPEDYRIERETPGMDCVFPEGYRIKRETHGIDGAFPEEYGIEKETLGIDSAFPEDYGIKREPSGTDRKFPEGYGIKRESPGIDGAFPEDYGIKREPSGTDRKFPEGYGIRSESPGIDGAIPEGYGIKKEPSGADRNFPEGYGIKRESPGIDGAIPEGYGIKKEPLRISRKFPEGYRIKKEPLGIDCTFPEGYRIRGAPLGLDGTFPERYRMTVEPPQTEGDSDQDNLRVWGHSTVKWNSQPGEDILVDPS</sequence>
<comment type="caution">
    <text evidence="9">The sequence shown here is derived from an EMBL/GenBank/DDBJ whole genome shotgun (WGS) entry which is preliminary data.</text>
</comment>
<dbReference type="OrthoDB" id="10004641at2759"/>
<evidence type="ECO:0000256" key="1">
    <source>
        <dbReference type="ARBA" id="ARBA00022723"/>
    </source>
</evidence>
<accession>A0A401RJK6</accession>